<evidence type="ECO:0000313" key="1">
    <source>
        <dbReference type="EMBL" id="KAK6642436.1"/>
    </source>
</evidence>
<reference evidence="1 2" key="1">
    <citation type="submission" date="2023-10" db="EMBL/GenBank/DDBJ databases">
        <title>Genomes of two closely related lineages of the louse Polyplax serrata with different host specificities.</title>
        <authorList>
            <person name="Martinu J."/>
            <person name="Tarabai H."/>
            <person name="Stefka J."/>
            <person name="Hypsa V."/>
        </authorList>
    </citation>
    <scope>NUCLEOTIDE SEQUENCE [LARGE SCALE GENOMIC DNA]</scope>
    <source>
        <strain evidence="1">HR10_N</strain>
    </source>
</reference>
<dbReference type="Proteomes" id="UP001372834">
    <property type="component" value="Unassembled WGS sequence"/>
</dbReference>
<dbReference type="AlphaFoldDB" id="A0AAN8S2J9"/>
<dbReference type="EMBL" id="JAWJWE010000002">
    <property type="protein sequence ID" value="KAK6642436.1"/>
    <property type="molecule type" value="Genomic_DNA"/>
</dbReference>
<sequence length="62" mass="6727">MRRVEMVWHGHVGNEATQQKVRKLDRRKKGQKGMAAGAMVVGESEGAVVNSKCSCREAGKGT</sequence>
<organism evidence="1 2">
    <name type="scientific">Polyplax serrata</name>
    <name type="common">Common mouse louse</name>
    <dbReference type="NCBI Taxonomy" id="468196"/>
    <lineage>
        <taxon>Eukaryota</taxon>
        <taxon>Metazoa</taxon>
        <taxon>Ecdysozoa</taxon>
        <taxon>Arthropoda</taxon>
        <taxon>Hexapoda</taxon>
        <taxon>Insecta</taxon>
        <taxon>Pterygota</taxon>
        <taxon>Neoptera</taxon>
        <taxon>Paraneoptera</taxon>
        <taxon>Psocodea</taxon>
        <taxon>Troctomorpha</taxon>
        <taxon>Phthiraptera</taxon>
        <taxon>Anoplura</taxon>
        <taxon>Polyplacidae</taxon>
        <taxon>Polyplax</taxon>
    </lineage>
</organism>
<gene>
    <name evidence="1" type="ORF">RUM43_003938</name>
</gene>
<evidence type="ECO:0000313" key="2">
    <source>
        <dbReference type="Proteomes" id="UP001372834"/>
    </source>
</evidence>
<proteinExistence type="predicted"/>
<protein>
    <submittedName>
        <fullName evidence="1">Uncharacterized protein</fullName>
    </submittedName>
</protein>
<name>A0AAN8S2J9_POLSC</name>
<accession>A0AAN8S2J9</accession>
<comment type="caution">
    <text evidence="1">The sequence shown here is derived from an EMBL/GenBank/DDBJ whole genome shotgun (WGS) entry which is preliminary data.</text>
</comment>